<sequence>MRVACEAGSAVADAPALTLENGLVLTYGEINGFAGDYFGFEEPISSESSVTERKARFQRWFDLLGVAPGGKLKAEALRSELKLVNDQADSVLRSPTGGTAHELAVVYEKTPLDIRHLDTISKDPRWGPNGAQFMRLLETNVDHFGAEARIAYNTGHTLALEWASKGQFQKALAINGFADHFLEDSFAAGHLRVPRALIMEVSKSAAAYVDKVVNAYANVGLS</sequence>
<evidence type="ECO:0000313" key="2">
    <source>
        <dbReference type="Proteomes" id="UP000805649"/>
    </source>
</evidence>
<gene>
    <name evidence="1" type="ORF">CTRU02_211474</name>
</gene>
<organism evidence="1 2">
    <name type="scientific">Colletotrichum truncatum</name>
    <name type="common">Anthracnose fungus</name>
    <name type="synonym">Colletotrichum capsici</name>
    <dbReference type="NCBI Taxonomy" id="5467"/>
    <lineage>
        <taxon>Eukaryota</taxon>
        <taxon>Fungi</taxon>
        <taxon>Dikarya</taxon>
        <taxon>Ascomycota</taxon>
        <taxon>Pezizomycotina</taxon>
        <taxon>Sordariomycetes</taxon>
        <taxon>Hypocreomycetidae</taxon>
        <taxon>Glomerellales</taxon>
        <taxon>Glomerellaceae</taxon>
        <taxon>Colletotrichum</taxon>
        <taxon>Colletotrichum truncatum species complex</taxon>
    </lineage>
</organism>
<dbReference type="EMBL" id="VUJX02000008">
    <property type="protein sequence ID" value="KAL0932511.1"/>
    <property type="molecule type" value="Genomic_DNA"/>
</dbReference>
<proteinExistence type="predicted"/>
<keyword evidence="2" id="KW-1185">Reference proteome</keyword>
<name>A0ACC3YLB0_COLTU</name>
<dbReference type="Proteomes" id="UP000805649">
    <property type="component" value="Unassembled WGS sequence"/>
</dbReference>
<evidence type="ECO:0000313" key="1">
    <source>
        <dbReference type="EMBL" id="KAL0932511.1"/>
    </source>
</evidence>
<reference evidence="1 2" key="1">
    <citation type="journal article" date="2020" name="Phytopathology">
        <title>Genome Sequence Resources of Colletotrichum truncatum, C. plurivorum, C. musicola, and C. sojae: Four Species Pathogenic to Soybean (Glycine max).</title>
        <authorList>
            <person name="Rogerio F."/>
            <person name="Boufleur T.R."/>
            <person name="Ciampi-Guillardi M."/>
            <person name="Sukno S.A."/>
            <person name="Thon M.R."/>
            <person name="Massola Junior N.S."/>
            <person name="Baroncelli R."/>
        </authorList>
    </citation>
    <scope>NUCLEOTIDE SEQUENCE [LARGE SCALE GENOMIC DNA]</scope>
    <source>
        <strain evidence="1 2">CMES1059</strain>
    </source>
</reference>
<comment type="caution">
    <text evidence="1">The sequence shown here is derived from an EMBL/GenBank/DDBJ whole genome shotgun (WGS) entry which is preliminary data.</text>
</comment>
<accession>A0ACC3YLB0</accession>
<protein>
    <submittedName>
        <fullName evidence="1">Uncharacterized protein</fullName>
    </submittedName>
</protein>